<proteinExistence type="predicted"/>
<organism evidence="1 2">
    <name type="scientific">Acaulospora colombiana</name>
    <dbReference type="NCBI Taxonomy" id="27376"/>
    <lineage>
        <taxon>Eukaryota</taxon>
        <taxon>Fungi</taxon>
        <taxon>Fungi incertae sedis</taxon>
        <taxon>Mucoromycota</taxon>
        <taxon>Glomeromycotina</taxon>
        <taxon>Glomeromycetes</taxon>
        <taxon>Diversisporales</taxon>
        <taxon>Acaulosporaceae</taxon>
        <taxon>Acaulospora</taxon>
    </lineage>
</organism>
<dbReference type="Proteomes" id="UP000789525">
    <property type="component" value="Unassembled WGS sequence"/>
</dbReference>
<feature type="non-terminal residue" evidence="1">
    <location>
        <position position="1"/>
    </location>
</feature>
<comment type="caution">
    <text evidence="1">The sequence shown here is derived from an EMBL/GenBank/DDBJ whole genome shotgun (WGS) entry which is preliminary data.</text>
</comment>
<dbReference type="EMBL" id="CAJVPT010051232">
    <property type="protein sequence ID" value="CAG8747477.1"/>
    <property type="molecule type" value="Genomic_DNA"/>
</dbReference>
<keyword evidence="2" id="KW-1185">Reference proteome</keyword>
<accession>A0ACA9QE11</accession>
<name>A0ACA9QE11_9GLOM</name>
<gene>
    <name evidence="1" type="ORF">ACOLOM_LOCUS12524</name>
</gene>
<protein>
    <submittedName>
        <fullName evidence="1">1772_t:CDS:1</fullName>
    </submittedName>
</protein>
<sequence>LPIQYKKRRKQLTSLNGKVTLSTIEYEWLAKVEIGTPGQTLNLLADSGSPETWITTPSCEKCVSENCFDPVESSTFVYNGSEFSMTYIGGGGPEGYFASDVINLGGIVLVNQSMGFITYSDIMIDADGLLALGLSALIKDLQTDVGGEITFGAIDYSKIDGEITYSFLTEDEHWQITVTNVYFNDLPLNLNKSITFPVAFDTGSQQIMMDGNLAESI</sequence>
<feature type="non-terminal residue" evidence="1">
    <location>
        <position position="217"/>
    </location>
</feature>
<evidence type="ECO:0000313" key="2">
    <source>
        <dbReference type="Proteomes" id="UP000789525"/>
    </source>
</evidence>
<reference evidence="1" key="1">
    <citation type="submission" date="2021-06" db="EMBL/GenBank/DDBJ databases">
        <authorList>
            <person name="Kallberg Y."/>
            <person name="Tangrot J."/>
            <person name="Rosling A."/>
        </authorList>
    </citation>
    <scope>NUCLEOTIDE SEQUENCE</scope>
    <source>
        <strain evidence="1">CL356</strain>
    </source>
</reference>
<evidence type="ECO:0000313" key="1">
    <source>
        <dbReference type="EMBL" id="CAG8747477.1"/>
    </source>
</evidence>